<proteinExistence type="predicted"/>
<organism evidence="2 3">
    <name type="scientific">Pristionchus mayeri</name>
    <dbReference type="NCBI Taxonomy" id="1317129"/>
    <lineage>
        <taxon>Eukaryota</taxon>
        <taxon>Metazoa</taxon>
        <taxon>Ecdysozoa</taxon>
        <taxon>Nematoda</taxon>
        <taxon>Chromadorea</taxon>
        <taxon>Rhabditida</taxon>
        <taxon>Rhabditina</taxon>
        <taxon>Diplogasteromorpha</taxon>
        <taxon>Diplogasteroidea</taxon>
        <taxon>Neodiplogasteridae</taxon>
        <taxon>Pristionchus</taxon>
    </lineage>
</organism>
<reference evidence="3" key="1">
    <citation type="submission" date="2022-10" db="EMBL/GenBank/DDBJ databases">
        <title>Genome assembly of Pristionchus species.</title>
        <authorList>
            <person name="Yoshida K."/>
            <person name="Sommer R.J."/>
        </authorList>
    </citation>
    <scope>NUCLEOTIDE SEQUENCE [LARGE SCALE GENOMIC DNA]</scope>
    <source>
        <strain evidence="3">RS5460</strain>
    </source>
</reference>
<sequence length="92" mass="9767">HLGSRSETSIGGEVNDEVAVLGDRTQENDSSGLAMESGRGRLPDHGQHRHLRCIQNSESTKMVVLQSNPIGMPLEMGAVLSGRLGSIESEVG</sequence>
<gene>
    <name evidence="2" type="ORF">PMAYCL1PPCAC_29469</name>
</gene>
<dbReference type="EMBL" id="BTRK01000006">
    <property type="protein sequence ID" value="GMR59274.1"/>
    <property type="molecule type" value="Genomic_DNA"/>
</dbReference>
<dbReference type="AlphaFoldDB" id="A0AAN5DCB7"/>
<evidence type="ECO:0000313" key="3">
    <source>
        <dbReference type="Proteomes" id="UP001328107"/>
    </source>
</evidence>
<name>A0AAN5DCB7_9BILA</name>
<evidence type="ECO:0000256" key="1">
    <source>
        <dbReference type="SAM" id="MobiDB-lite"/>
    </source>
</evidence>
<accession>A0AAN5DCB7</accession>
<dbReference type="Proteomes" id="UP001328107">
    <property type="component" value="Unassembled WGS sequence"/>
</dbReference>
<keyword evidence="3" id="KW-1185">Reference proteome</keyword>
<evidence type="ECO:0000313" key="2">
    <source>
        <dbReference type="EMBL" id="GMR59274.1"/>
    </source>
</evidence>
<protein>
    <submittedName>
        <fullName evidence="2">Uncharacterized protein</fullName>
    </submittedName>
</protein>
<feature type="region of interest" description="Disordered" evidence="1">
    <location>
        <begin position="1"/>
        <end position="48"/>
    </location>
</feature>
<comment type="caution">
    <text evidence="2">The sequence shown here is derived from an EMBL/GenBank/DDBJ whole genome shotgun (WGS) entry which is preliminary data.</text>
</comment>
<feature type="non-terminal residue" evidence="2">
    <location>
        <position position="1"/>
    </location>
</feature>